<proteinExistence type="predicted"/>
<feature type="domain" description="F-box" evidence="1">
    <location>
        <begin position="1"/>
        <end position="41"/>
    </location>
</feature>
<dbReference type="Proteomes" id="UP000006514">
    <property type="component" value="Unassembled WGS sequence"/>
</dbReference>
<reference evidence="3" key="1">
    <citation type="journal article" date="2012" name="Science">
        <title>The Paleozoic origin of enzymatic lignin decomposition reconstructed from 31 fungal genomes.</title>
        <authorList>
            <person name="Floudas D."/>
            <person name="Binder M."/>
            <person name="Riley R."/>
            <person name="Barry K."/>
            <person name="Blanchette R.A."/>
            <person name="Henrissat B."/>
            <person name="Martinez A.T."/>
            <person name="Otillar R."/>
            <person name="Spatafora J.W."/>
            <person name="Yadav J.S."/>
            <person name="Aerts A."/>
            <person name="Benoit I."/>
            <person name="Boyd A."/>
            <person name="Carlson A."/>
            <person name="Copeland A."/>
            <person name="Coutinho P.M."/>
            <person name="de Vries R.P."/>
            <person name="Ferreira P."/>
            <person name="Findley K."/>
            <person name="Foster B."/>
            <person name="Gaskell J."/>
            <person name="Glotzer D."/>
            <person name="Gorecki P."/>
            <person name="Heitman J."/>
            <person name="Hesse C."/>
            <person name="Hori C."/>
            <person name="Igarashi K."/>
            <person name="Jurgens J.A."/>
            <person name="Kallen N."/>
            <person name="Kersten P."/>
            <person name="Kohler A."/>
            <person name="Kuees U."/>
            <person name="Kumar T.K.A."/>
            <person name="Kuo A."/>
            <person name="LaButti K."/>
            <person name="Larrondo L.F."/>
            <person name="Lindquist E."/>
            <person name="Ling A."/>
            <person name="Lombard V."/>
            <person name="Lucas S."/>
            <person name="Lundell T."/>
            <person name="Martin R."/>
            <person name="McLaughlin D.J."/>
            <person name="Morgenstern I."/>
            <person name="Morin E."/>
            <person name="Murat C."/>
            <person name="Nagy L.G."/>
            <person name="Nolan M."/>
            <person name="Ohm R.A."/>
            <person name="Patyshakuliyeva A."/>
            <person name="Rokas A."/>
            <person name="Ruiz-Duenas F.J."/>
            <person name="Sabat G."/>
            <person name="Salamov A."/>
            <person name="Samejima M."/>
            <person name="Schmutz J."/>
            <person name="Slot J.C."/>
            <person name="St John F."/>
            <person name="Stenlid J."/>
            <person name="Sun H."/>
            <person name="Sun S."/>
            <person name="Syed K."/>
            <person name="Tsang A."/>
            <person name="Wiebenga A."/>
            <person name="Young D."/>
            <person name="Pisabarro A."/>
            <person name="Eastwood D.C."/>
            <person name="Martin F."/>
            <person name="Cullen D."/>
            <person name="Grigoriev I.V."/>
            <person name="Hibbett D.S."/>
        </authorList>
    </citation>
    <scope>NUCLEOTIDE SEQUENCE [LARGE SCALE GENOMIC DNA]</scope>
    <source>
        <strain evidence="3">TFB10046</strain>
    </source>
</reference>
<dbReference type="Gene3D" id="1.20.1280.50">
    <property type="match status" value="1"/>
</dbReference>
<evidence type="ECO:0000313" key="2">
    <source>
        <dbReference type="EMBL" id="EJD44640.1"/>
    </source>
</evidence>
<dbReference type="SMART" id="SM00256">
    <property type="entry name" value="FBOX"/>
    <property type="match status" value="1"/>
</dbReference>
<protein>
    <recommendedName>
        <fullName evidence="1">F-box domain-containing protein</fullName>
    </recommendedName>
</protein>
<sequence length="487" mass="54363">MLFDVLSTIFDLVDLPTLCTSSRVSRQWRITARNHPTYWKTLSLDALDMSASDVVLFLDRLSVKGRTSAATIRVSLRCPASASSINRLVITSLVLPVLKEHLHRTEELAFVVSPAFAIALWPLFSLDAPHLRGLQVIVDGDPGDIDTVPSLFNAHAHTSLEHALLRDVPLAASAQPLRHTLKSLKAIYTVYDHKTASSLERVLSWIPLAETLDLWPIDRRYQGKLPMFPDLSVLQLHTLHHLVIHHERYLLGIPHSLIPVLSIRTALKAPGQLRQLIPNGNKLLALVVRVRMSPDLSYAMAGRAAVATVDGSRIREFGRLRVTRMRSLSFLDEVIFSNRLVHLTIPLAVGFRTLCEHAYFLPQLVTLRLVLNALPESITGWVSRAILCPKLSTFIFQREVEEIQASISHSALEAFVRATVTVDEPGAIRIVFEDISLVGGETAPNIELRSPLVPWDAVIPYKGDDPAWICAKPDRFGLKKPQTVWFT</sequence>
<dbReference type="SUPFAM" id="SSF81383">
    <property type="entry name" value="F-box domain"/>
    <property type="match status" value="1"/>
</dbReference>
<evidence type="ECO:0000259" key="1">
    <source>
        <dbReference type="SMART" id="SM00256"/>
    </source>
</evidence>
<dbReference type="AlphaFoldDB" id="J0WXZ9"/>
<name>J0WXZ9_AURST</name>
<accession>J0WXZ9</accession>
<organism evidence="2 3">
    <name type="scientific">Auricularia subglabra (strain TFB-10046 / SS5)</name>
    <name type="common">White-rot fungus</name>
    <name type="synonym">Auricularia delicata (strain TFB10046)</name>
    <dbReference type="NCBI Taxonomy" id="717982"/>
    <lineage>
        <taxon>Eukaryota</taxon>
        <taxon>Fungi</taxon>
        <taxon>Dikarya</taxon>
        <taxon>Basidiomycota</taxon>
        <taxon>Agaricomycotina</taxon>
        <taxon>Agaricomycetes</taxon>
        <taxon>Auriculariales</taxon>
        <taxon>Auriculariaceae</taxon>
        <taxon>Auricularia</taxon>
    </lineage>
</organism>
<keyword evidence="3" id="KW-1185">Reference proteome</keyword>
<gene>
    <name evidence="2" type="ORF">AURDEDRAFT_166429</name>
</gene>
<dbReference type="Pfam" id="PF00646">
    <property type="entry name" value="F-box"/>
    <property type="match status" value="1"/>
</dbReference>
<dbReference type="EMBL" id="JH687770">
    <property type="protein sequence ID" value="EJD44640.1"/>
    <property type="molecule type" value="Genomic_DNA"/>
</dbReference>
<dbReference type="KEGG" id="adl:AURDEDRAFT_166429"/>
<evidence type="ECO:0000313" key="3">
    <source>
        <dbReference type="Proteomes" id="UP000006514"/>
    </source>
</evidence>
<dbReference type="InParanoid" id="J0WXZ9"/>
<dbReference type="InterPro" id="IPR036047">
    <property type="entry name" value="F-box-like_dom_sf"/>
</dbReference>
<dbReference type="InterPro" id="IPR001810">
    <property type="entry name" value="F-box_dom"/>
</dbReference>